<keyword evidence="5" id="KW-0444">Lipid biosynthesis</keyword>
<organism evidence="13 14">
    <name type="scientific">Kalanchoe fedtschenkoi</name>
    <name type="common">Lavender scallops</name>
    <name type="synonym">South American air plant</name>
    <dbReference type="NCBI Taxonomy" id="63787"/>
    <lineage>
        <taxon>Eukaryota</taxon>
        <taxon>Viridiplantae</taxon>
        <taxon>Streptophyta</taxon>
        <taxon>Embryophyta</taxon>
        <taxon>Tracheophyta</taxon>
        <taxon>Spermatophyta</taxon>
        <taxon>Magnoliopsida</taxon>
        <taxon>eudicotyledons</taxon>
        <taxon>Gunneridae</taxon>
        <taxon>Pentapetalae</taxon>
        <taxon>Saxifragales</taxon>
        <taxon>Crassulaceae</taxon>
        <taxon>Kalanchoe</taxon>
    </lineage>
</organism>
<reference evidence="13" key="1">
    <citation type="submission" date="2021-01" db="UniProtKB">
        <authorList>
            <consortium name="EnsemblPlants"/>
        </authorList>
    </citation>
    <scope>IDENTIFICATION</scope>
</reference>
<protein>
    <recommendedName>
        <fullName evidence="4">UDP-3-O-acyl-N-acetylglucosamine deacetylase</fullName>
        <ecNumber evidence="4">3.5.1.108</ecNumber>
    </recommendedName>
</protein>
<keyword evidence="10" id="KW-0443">Lipid metabolism</keyword>
<dbReference type="GO" id="GO:0103117">
    <property type="term" value="F:UDP-3-O-acyl-N-acetylglucosamine deacetylase activity"/>
    <property type="evidence" value="ECO:0007669"/>
    <property type="project" value="UniProtKB-EC"/>
</dbReference>
<keyword evidence="6" id="KW-0441">Lipid A biosynthesis</keyword>
<comment type="similarity">
    <text evidence="3">Belongs to the LpxC family.</text>
</comment>
<evidence type="ECO:0000256" key="6">
    <source>
        <dbReference type="ARBA" id="ARBA00022556"/>
    </source>
</evidence>
<keyword evidence="14" id="KW-1185">Reference proteome</keyword>
<dbReference type="InterPro" id="IPR004463">
    <property type="entry name" value="UDP-acyl_GlcNac_deAcase"/>
</dbReference>
<dbReference type="EnsemblPlants" id="Kaladp0036s0225.1.v1.1">
    <property type="protein sequence ID" value="Kaladp0036s0225.1.v1.1"/>
    <property type="gene ID" value="Kaladp0036s0225.v1.1"/>
</dbReference>
<accession>A0A7N0TFY5</accession>
<dbReference type="InterPro" id="IPR011334">
    <property type="entry name" value="UDP-acyl_GlcNac_deAcase_C"/>
</dbReference>
<comment type="pathway">
    <text evidence="2">Glycolipid biosynthesis; lipid IV(A) biosynthesis; lipid IV(A) from (3R)-3-hydroxytetradecanoyl-[acyl-carrier-protein] and UDP-N-acetyl-alpha-D-glucosamine: step 2/6.</text>
</comment>
<keyword evidence="8" id="KW-0378">Hydrolase</keyword>
<comment type="function">
    <text evidence="12">Involved in the biosynthesis of lipid A, a phosphorylated glycolipid that in bacteria anchors the lipopolysaccharide to the outer membrane of the cell. Lipid A-like molecules in plants may serve as structural components of the outer membranes of mitochondria and/or chloroplasts, or may be involved in signal transduction or plant defense responses.</text>
</comment>
<evidence type="ECO:0000313" key="13">
    <source>
        <dbReference type="EnsemblPlants" id="Kaladp0036s0225.1.v1.1"/>
    </source>
</evidence>
<dbReference type="UniPathway" id="UPA00359">
    <property type="reaction ID" value="UER00478"/>
</dbReference>
<dbReference type="GO" id="GO:0009245">
    <property type="term" value="P:lipid A biosynthetic process"/>
    <property type="evidence" value="ECO:0007669"/>
    <property type="project" value="UniProtKB-KW"/>
</dbReference>
<keyword evidence="9" id="KW-0862">Zinc</keyword>
<dbReference type="GO" id="GO:0005739">
    <property type="term" value="C:mitochondrion"/>
    <property type="evidence" value="ECO:0007669"/>
    <property type="project" value="UniProtKB-ARBA"/>
</dbReference>
<evidence type="ECO:0000256" key="9">
    <source>
        <dbReference type="ARBA" id="ARBA00022833"/>
    </source>
</evidence>
<dbReference type="PANTHER" id="PTHR33694:SF1">
    <property type="entry name" value="UDP-3-O-ACYL-N-ACETYLGLUCOSAMINE DEACETYLASE 1, MITOCHONDRIAL-RELATED"/>
    <property type="match status" value="1"/>
</dbReference>
<dbReference type="Gramene" id="Kaladp0036s0225.1.v1.1">
    <property type="protein sequence ID" value="Kaladp0036s0225.1.v1.1"/>
    <property type="gene ID" value="Kaladp0036s0225.v1.1"/>
</dbReference>
<dbReference type="InterPro" id="IPR020568">
    <property type="entry name" value="Ribosomal_Su5_D2-typ_SF"/>
</dbReference>
<evidence type="ECO:0000256" key="3">
    <source>
        <dbReference type="ARBA" id="ARBA00006170"/>
    </source>
</evidence>
<name>A0A7N0TFY5_KALFE</name>
<dbReference type="PANTHER" id="PTHR33694">
    <property type="entry name" value="UDP-3-O-ACYL-N-ACETYLGLUCOSAMINE DEACETYLASE 1, MITOCHONDRIAL-RELATED"/>
    <property type="match status" value="1"/>
</dbReference>
<evidence type="ECO:0000256" key="10">
    <source>
        <dbReference type="ARBA" id="ARBA00023098"/>
    </source>
</evidence>
<evidence type="ECO:0000256" key="11">
    <source>
        <dbReference type="ARBA" id="ARBA00024535"/>
    </source>
</evidence>
<dbReference type="GO" id="GO:0016020">
    <property type="term" value="C:membrane"/>
    <property type="evidence" value="ECO:0007669"/>
    <property type="project" value="GOC"/>
</dbReference>
<proteinExistence type="inferred from homology"/>
<dbReference type="EC" id="3.5.1.108" evidence="4"/>
<evidence type="ECO:0000256" key="7">
    <source>
        <dbReference type="ARBA" id="ARBA00022723"/>
    </source>
</evidence>
<evidence type="ECO:0000313" key="14">
    <source>
        <dbReference type="Proteomes" id="UP000594263"/>
    </source>
</evidence>
<evidence type="ECO:0000256" key="8">
    <source>
        <dbReference type="ARBA" id="ARBA00022801"/>
    </source>
</evidence>
<evidence type="ECO:0000256" key="4">
    <source>
        <dbReference type="ARBA" id="ARBA00012745"/>
    </source>
</evidence>
<dbReference type="GO" id="GO:2001289">
    <property type="term" value="P:lipid X metabolic process"/>
    <property type="evidence" value="ECO:0007669"/>
    <property type="project" value="UniProtKB-ARBA"/>
</dbReference>
<evidence type="ECO:0000256" key="12">
    <source>
        <dbReference type="ARBA" id="ARBA00024987"/>
    </source>
</evidence>
<comment type="cofactor">
    <cofactor evidence="1">
        <name>Zn(2+)</name>
        <dbReference type="ChEBI" id="CHEBI:29105"/>
    </cofactor>
</comment>
<evidence type="ECO:0000256" key="5">
    <source>
        <dbReference type="ARBA" id="ARBA00022516"/>
    </source>
</evidence>
<dbReference type="Gene3D" id="3.30.1700.10">
    <property type="entry name" value="lpxc deacetylase, domain 2"/>
    <property type="match status" value="1"/>
</dbReference>
<evidence type="ECO:0000256" key="2">
    <source>
        <dbReference type="ARBA" id="ARBA00005002"/>
    </source>
</evidence>
<dbReference type="AlphaFoldDB" id="A0A7N0TFY5"/>
<dbReference type="Gene3D" id="3.30.230.20">
    <property type="entry name" value="lpxc deacetylase, domain 1"/>
    <property type="match status" value="1"/>
</dbReference>
<sequence length="264" mass="28366">MKTGKVQQTLAGCVEISGKGLRSGEMGRVQLWRELAGRGMYFSFGSQSIPASIDGSNSTDKSVEVPNSDGSAGEWVQAIEETGLKVASDRDGGTHDKVAQPLNEPMLVFRKDACVAAFPSPSLQVTCGIDFAQASAIGRRWFSSGPLNKACFTKEIASSRTFCLFEEVEKMPSAGLIKKGRSIENAIVCSSSKGWLKPPLRFSDEPCRHKVLGVIGDISLFGACGSQGLLVAHIVAYKAGHALHADFVRLTVTSWLKSYMCLDQ</sequence>
<keyword evidence="7" id="KW-0479">Metal-binding</keyword>
<evidence type="ECO:0000256" key="1">
    <source>
        <dbReference type="ARBA" id="ARBA00001947"/>
    </source>
</evidence>
<dbReference type="InterPro" id="IPR015870">
    <property type="entry name" value="UDP-acyl_N-AcGlcN_deAcase_N"/>
</dbReference>
<dbReference type="GO" id="GO:0046872">
    <property type="term" value="F:metal ion binding"/>
    <property type="evidence" value="ECO:0007669"/>
    <property type="project" value="UniProtKB-KW"/>
</dbReference>
<dbReference type="SUPFAM" id="SSF54211">
    <property type="entry name" value="Ribosomal protein S5 domain 2-like"/>
    <property type="match status" value="2"/>
</dbReference>
<dbReference type="Proteomes" id="UP000594263">
    <property type="component" value="Unplaced"/>
</dbReference>
<comment type="catalytic activity">
    <reaction evidence="11">
        <text>a UDP-3-O-[(3R)-3-hydroxyacyl]-N-acetyl-alpha-D-glucosamine + H2O = a UDP-3-O-[(3R)-3-hydroxyacyl]-alpha-D-glucosamine + acetate</text>
        <dbReference type="Rhea" id="RHEA:67816"/>
        <dbReference type="ChEBI" id="CHEBI:15377"/>
        <dbReference type="ChEBI" id="CHEBI:30089"/>
        <dbReference type="ChEBI" id="CHEBI:137740"/>
        <dbReference type="ChEBI" id="CHEBI:173225"/>
        <dbReference type="EC" id="3.5.1.108"/>
    </reaction>
</comment>
<dbReference type="Pfam" id="PF03331">
    <property type="entry name" value="LpxC"/>
    <property type="match status" value="1"/>
</dbReference>